<dbReference type="SUPFAM" id="SSF56529">
    <property type="entry name" value="FAH"/>
    <property type="match status" value="1"/>
</dbReference>
<keyword evidence="2" id="KW-0378">Hydrolase</keyword>
<proteinExistence type="predicted"/>
<gene>
    <name evidence="2" type="ORF">MMF94_42085</name>
</gene>
<dbReference type="Pfam" id="PF01557">
    <property type="entry name" value="FAA_hydrolase"/>
    <property type="match status" value="1"/>
</dbReference>
<comment type="caution">
    <text evidence="2">The sequence shown here is derived from an EMBL/GenBank/DDBJ whole genome shotgun (WGS) entry which is preliminary data.</text>
</comment>
<evidence type="ECO:0000313" key="3">
    <source>
        <dbReference type="Proteomes" id="UP001299970"/>
    </source>
</evidence>
<dbReference type="PANTHER" id="PTHR43211">
    <property type="entry name" value="FUMARYLACETOACETATE HYDROLASE"/>
    <property type="match status" value="1"/>
</dbReference>
<evidence type="ECO:0000313" key="2">
    <source>
        <dbReference type="EMBL" id="MCH6172306.1"/>
    </source>
</evidence>
<dbReference type="InterPro" id="IPR011234">
    <property type="entry name" value="Fumarylacetoacetase-like_C"/>
</dbReference>
<feature type="domain" description="Fumarylacetoacetase-like C-terminal" evidence="1">
    <location>
        <begin position="78"/>
        <end position="300"/>
    </location>
</feature>
<dbReference type="InterPro" id="IPR036663">
    <property type="entry name" value="Fumarylacetoacetase_C_sf"/>
</dbReference>
<dbReference type="Gene3D" id="3.90.850.10">
    <property type="entry name" value="Fumarylacetoacetase-like, C-terminal domain"/>
    <property type="match status" value="1"/>
</dbReference>
<dbReference type="EMBL" id="JAKXMK010000064">
    <property type="protein sequence ID" value="MCH6172306.1"/>
    <property type="molecule type" value="Genomic_DNA"/>
</dbReference>
<dbReference type="RefSeq" id="WP_241043111.1">
    <property type="nucleotide sequence ID" value="NZ_BAAAJF010000058.1"/>
</dbReference>
<dbReference type="GO" id="GO:0016787">
    <property type="term" value="F:hydrolase activity"/>
    <property type="evidence" value="ECO:0007669"/>
    <property type="project" value="UniProtKB-KW"/>
</dbReference>
<accession>A0ABS9TUX7</accession>
<name>A0ABS9TUX7_9PSEU</name>
<dbReference type="PANTHER" id="PTHR43211:SF1">
    <property type="entry name" value="BLL6422 PROTEIN"/>
    <property type="match status" value="1"/>
</dbReference>
<protein>
    <submittedName>
        <fullName evidence="2">Fumarylacetoacetate hydrolase family protein</fullName>
    </submittedName>
</protein>
<dbReference type="Proteomes" id="UP001299970">
    <property type="component" value="Unassembled WGS sequence"/>
</dbReference>
<reference evidence="2 3" key="1">
    <citation type="submission" date="2022-03" db="EMBL/GenBank/DDBJ databases">
        <title>Pseudonocardia alaer sp. nov., a novel actinomycete isolated from reed forest soil.</title>
        <authorList>
            <person name="Wang L."/>
        </authorList>
    </citation>
    <scope>NUCLEOTIDE SEQUENCE [LARGE SCALE GENOMIC DNA]</scope>
    <source>
        <strain evidence="2 3">Y-16303</strain>
    </source>
</reference>
<keyword evidence="3" id="KW-1185">Reference proteome</keyword>
<organism evidence="2 3">
    <name type="scientific">Pseudonocardia alaniniphila</name>
    <dbReference type="NCBI Taxonomy" id="75291"/>
    <lineage>
        <taxon>Bacteria</taxon>
        <taxon>Bacillati</taxon>
        <taxon>Actinomycetota</taxon>
        <taxon>Actinomycetes</taxon>
        <taxon>Pseudonocardiales</taxon>
        <taxon>Pseudonocardiaceae</taxon>
        <taxon>Pseudonocardia</taxon>
    </lineage>
</organism>
<evidence type="ECO:0000259" key="1">
    <source>
        <dbReference type="Pfam" id="PF01557"/>
    </source>
</evidence>
<sequence>MRWVTYSPGPGQAARVGVVHDGHVHGLPGDRRLLDLLALGPEEFAATGTAVLADPTEVVPQDAVTLSAPIPVPPSIRDFMAFENHAATSVEAIGQKLDPVWYEVPVFYFTNPAAVIAPSDPVAISPGSTAFDYEVEVAAVIGRPGSDISVAAAGDHIAGFLILCDWSARDIQAHEMSVGLGPAKGKDSATTLGPWLVTADELAPDRRGNGYDRGMTATVNGTLYSSGNLADLYWSFEEMIAYASRGTRLVPGDVIGSGTVGTGCILELSRVHGADRYPYLTAGDRVRIAVDGLGEIDTSIRPSAPVHPLR</sequence>